<feature type="compositionally biased region" description="Low complexity" evidence="5">
    <location>
        <begin position="242"/>
        <end position="254"/>
    </location>
</feature>
<dbReference type="GO" id="GO:0051371">
    <property type="term" value="F:muscle alpha-actinin binding"/>
    <property type="evidence" value="ECO:0007669"/>
    <property type="project" value="TreeGrafter"/>
</dbReference>
<dbReference type="PROSITE" id="PS00478">
    <property type="entry name" value="LIM_DOMAIN_1"/>
    <property type="match status" value="1"/>
</dbReference>
<accession>A0A2S5BEF5</accession>
<reference evidence="7 8" key="1">
    <citation type="journal article" date="2018" name="Front. Microbiol.">
        <title>Prospects for Fungal Bioremediation of Acidic Radioactive Waste Sites: Characterization and Genome Sequence of Rhodotorula taiwanensis MD1149.</title>
        <authorList>
            <person name="Tkavc R."/>
            <person name="Matrosova V.Y."/>
            <person name="Grichenko O.E."/>
            <person name="Gostincar C."/>
            <person name="Volpe R.P."/>
            <person name="Klimenkova P."/>
            <person name="Gaidamakova E.K."/>
            <person name="Zhou C.E."/>
            <person name="Stewart B.J."/>
            <person name="Lyman M.G."/>
            <person name="Malfatti S.A."/>
            <person name="Rubinfeld B."/>
            <person name="Courtot M."/>
            <person name="Singh J."/>
            <person name="Dalgard C.L."/>
            <person name="Hamilton T."/>
            <person name="Frey K.G."/>
            <person name="Gunde-Cimerman N."/>
            <person name="Dugan L."/>
            <person name="Daly M.J."/>
        </authorList>
    </citation>
    <scope>NUCLEOTIDE SEQUENCE [LARGE SCALE GENOMIC DNA]</scope>
    <source>
        <strain evidence="7 8">MD1149</strain>
    </source>
</reference>
<dbReference type="GO" id="GO:0031941">
    <property type="term" value="C:filamentous actin"/>
    <property type="evidence" value="ECO:0007669"/>
    <property type="project" value="TreeGrafter"/>
</dbReference>
<dbReference type="EMBL" id="PJQD01000019">
    <property type="protein sequence ID" value="POY75154.1"/>
    <property type="molecule type" value="Genomic_DNA"/>
</dbReference>
<dbReference type="STRING" id="741276.A0A2S5BEF5"/>
<dbReference type="PANTHER" id="PTHR24214">
    <property type="entry name" value="PDZ AND LIM DOMAIN PROTEIN ZASP"/>
    <property type="match status" value="1"/>
</dbReference>
<feature type="compositionally biased region" description="Polar residues" evidence="5">
    <location>
        <begin position="118"/>
        <end position="131"/>
    </location>
</feature>
<keyword evidence="1 4" id="KW-0479">Metal-binding</keyword>
<gene>
    <name evidence="7" type="ORF">BMF94_1786</name>
</gene>
<dbReference type="GO" id="GO:0046872">
    <property type="term" value="F:metal ion binding"/>
    <property type="evidence" value="ECO:0007669"/>
    <property type="project" value="UniProtKB-KW"/>
</dbReference>
<keyword evidence="2 4" id="KW-0862">Zinc</keyword>
<protein>
    <recommendedName>
        <fullName evidence="6">LIM zinc-binding domain-containing protein</fullName>
    </recommendedName>
</protein>
<dbReference type="CDD" id="cd08368">
    <property type="entry name" value="LIM"/>
    <property type="match status" value="2"/>
</dbReference>
<evidence type="ECO:0000259" key="6">
    <source>
        <dbReference type="PROSITE" id="PS50023"/>
    </source>
</evidence>
<feature type="compositionally biased region" description="Pro residues" evidence="5">
    <location>
        <begin position="151"/>
        <end position="168"/>
    </location>
</feature>
<comment type="caution">
    <text evidence="7">The sequence shown here is derived from an EMBL/GenBank/DDBJ whole genome shotgun (WGS) entry which is preliminary data.</text>
</comment>
<feature type="compositionally biased region" description="Pro residues" evidence="5">
    <location>
        <begin position="281"/>
        <end position="301"/>
    </location>
</feature>
<organism evidence="7 8">
    <name type="scientific">Rhodotorula taiwanensis</name>
    <dbReference type="NCBI Taxonomy" id="741276"/>
    <lineage>
        <taxon>Eukaryota</taxon>
        <taxon>Fungi</taxon>
        <taxon>Dikarya</taxon>
        <taxon>Basidiomycota</taxon>
        <taxon>Pucciniomycotina</taxon>
        <taxon>Microbotryomycetes</taxon>
        <taxon>Sporidiobolales</taxon>
        <taxon>Sporidiobolaceae</taxon>
        <taxon>Rhodotorula</taxon>
    </lineage>
</organism>
<feature type="compositionally biased region" description="Polar residues" evidence="5">
    <location>
        <begin position="140"/>
        <end position="150"/>
    </location>
</feature>
<feature type="region of interest" description="Disordered" evidence="5">
    <location>
        <begin position="118"/>
        <end position="182"/>
    </location>
</feature>
<dbReference type="AlphaFoldDB" id="A0A2S5BEF5"/>
<sequence>MHPIPPPRRSATLPTPTPTPAFVADPLAVQHAAIAQQHHRSLVAYYWSFAQQGLVAPLTAAFGSDERARQELARTEAVEWAKQCGIQVVEPGAPQQPVYALHTAGQHAIGALDAQPRLSTVPTPVGQTPSPALQRPLPTPQASTSATPAQTPVPPQRARPLPPRPPPARHSTASPGVPSTEPRQLEGRLEQLNLGSAISPAAAQPPAAFAHRDPRASPTEQSPAAPAIPIFSFSVGEDDDTPASAASSTPAVPTFSFACDGDEDEDDASAAGGSSSTPSRYVPPLPTPTAKPRAPRPPPLHPRFDPSHPSHRLYHPTSVMSPLSPTRPTSHSNSDVPEAGTIACSACRDLIFGRVLHALGKSWHPDCFRCAEDGCGARLEVMEFEGTPEDRQGDEDSAAEGLRGKAWCMVHYEERFALECHHCHTPIASADYVPISDPALPPASSYRHSSTRYYHPLHFFCAGCGDPFIDPVQYESRPAPASAQVDPSLSDAPLEAKPYFAHEGHPYCDRCDLRMWRPKCAGCRKGLKEEDGFLELPEEEGGGKWHEGCFRCSLCDKPLTGVYLVRKPVADPASVRNVAAEVSGEGGVDDVALPYCVECFDEVDAIKL</sequence>
<evidence type="ECO:0000256" key="4">
    <source>
        <dbReference type="PROSITE-ProRule" id="PRU00125"/>
    </source>
</evidence>
<dbReference type="GO" id="GO:0030695">
    <property type="term" value="F:GTPase regulator activity"/>
    <property type="evidence" value="ECO:0007669"/>
    <property type="project" value="UniProtKB-ARBA"/>
</dbReference>
<dbReference type="GO" id="GO:0030036">
    <property type="term" value="P:actin cytoskeleton organization"/>
    <property type="evidence" value="ECO:0007669"/>
    <property type="project" value="TreeGrafter"/>
</dbReference>
<dbReference type="SUPFAM" id="SSF57716">
    <property type="entry name" value="Glucocorticoid receptor-like (DNA-binding domain)"/>
    <property type="match status" value="2"/>
</dbReference>
<dbReference type="PROSITE" id="PS50023">
    <property type="entry name" value="LIM_DOMAIN_2"/>
    <property type="match status" value="2"/>
</dbReference>
<dbReference type="InterPro" id="IPR050604">
    <property type="entry name" value="PDZ-LIM_domain"/>
</dbReference>
<dbReference type="GO" id="GO:0001725">
    <property type="term" value="C:stress fiber"/>
    <property type="evidence" value="ECO:0007669"/>
    <property type="project" value="TreeGrafter"/>
</dbReference>
<keyword evidence="3 4" id="KW-0440">LIM domain</keyword>
<dbReference type="GO" id="GO:0003779">
    <property type="term" value="F:actin binding"/>
    <property type="evidence" value="ECO:0007669"/>
    <property type="project" value="TreeGrafter"/>
</dbReference>
<dbReference type="SMART" id="SM00132">
    <property type="entry name" value="LIM"/>
    <property type="match status" value="3"/>
</dbReference>
<dbReference type="Proteomes" id="UP000237144">
    <property type="component" value="Unassembled WGS sequence"/>
</dbReference>
<feature type="domain" description="LIM zinc-binding" evidence="6">
    <location>
        <begin position="518"/>
        <end position="606"/>
    </location>
</feature>
<dbReference type="PANTHER" id="PTHR24214:SF38">
    <property type="entry name" value="PDZ AND LIM DOMAIN PROTEIN ZASP-RELATED"/>
    <property type="match status" value="1"/>
</dbReference>
<name>A0A2S5BEF5_9BASI</name>
<dbReference type="OrthoDB" id="15567at2759"/>
<evidence type="ECO:0000256" key="5">
    <source>
        <dbReference type="SAM" id="MobiDB-lite"/>
    </source>
</evidence>
<dbReference type="Gene3D" id="2.10.110.10">
    <property type="entry name" value="Cysteine Rich Protein"/>
    <property type="match status" value="3"/>
</dbReference>
<evidence type="ECO:0000313" key="8">
    <source>
        <dbReference type="Proteomes" id="UP000237144"/>
    </source>
</evidence>
<feature type="region of interest" description="Disordered" evidence="5">
    <location>
        <begin position="203"/>
        <end position="336"/>
    </location>
</feature>
<proteinExistence type="predicted"/>
<evidence type="ECO:0000256" key="3">
    <source>
        <dbReference type="ARBA" id="ARBA00023038"/>
    </source>
</evidence>
<dbReference type="InterPro" id="IPR001781">
    <property type="entry name" value="Znf_LIM"/>
</dbReference>
<evidence type="ECO:0000313" key="7">
    <source>
        <dbReference type="EMBL" id="POY75154.1"/>
    </source>
</evidence>
<evidence type="ECO:0000256" key="2">
    <source>
        <dbReference type="ARBA" id="ARBA00022833"/>
    </source>
</evidence>
<keyword evidence="8" id="KW-1185">Reference proteome</keyword>
<feature type="compositionally biased region" description="Polar residues" evidence="5">
    <location>
        <begin position="318"/>
        <end position="335"/>
    </location>
</feature>
<dbReference type="Pfam" id="PF00412">
    <property type="entry name" value="LIM"/>
    <property type="match status" value="2"/>
</dbReference>
<feature type="domain" description="LIM zinc-binding" evidence="6">
    <location>
        <begin position="342"/>
        <end position="418"/>
    </location>
</feature>
<evidence type="ECO:0000256" key="1">
    <source>
        <dbReference type="ARBA" id="ARBA00022723"/>
    </source>
</evidence>